<organism evidence="1 2">
    <name type="scientific">Araneus ventricosus</name>
    <name type="common">Orbweaver spider</name>
    <name type="synonym">Epeira ventricosa</name>
    <dbReference type="NCBI Taxonomy" id="182803"/>
    <lineage>
        <taxon>Eukaryota</taxon>
        <taxon>Metazoa</taxon>
        <taxon>Ecdysozoa</taxon>
        <taxon>Arthropoda</taxon>
        <taxon>Chelicerata</taxon>
        <taxon>Arachnida</taxon>
        <taxon>Araneae</taxon>
        <taxon>Araneomorphae</taxon>
        <taxon>Entelegynae</taxon>
        <taxon>Araneoidea</taxon>
        <taxon>Araneidae</taxon>
        <taxon>Araneus</taxon>
    </lineage>
</organism>
<comment type="caution">
    <text evidence="1">The sequence shown here is derived from an EMBL/GenBank/DDBJ whole genome shotgun (WGS) entry which is preliminary data.</text>
</comment>
<dbReference type="InterPro" id="IPR036397">
    <property type="entry name" value="RNaseH_sf"/>
</dbReference>
<dbReference type="GO" id="GO:0003676">
    <property type="term" value="F:nucleic acid binding"/>
    <property type="evidence" value="ECO:0007669"/>
    <property type="project" value="InterPro"/>
</dbReference>
<dbReference type="AlphaFoldDB" id="A0A4Y2HZD6"/>
<protein>
    <recommendedName>
        <fullName evidence="3">RNase H type-1 domain-containing protein</fullName>
    </recommendedName>
</protein>
<evidence type="ECO:0008006" key="3">
    <source>
        <dbReference type="Google" id="ProtNLM"/>
    </source>
</evidence>
<accession>A0A4Y2HZD6</accession>
<dbReference type="OrthoDB" id="6434150at2759"/>
<sequence>MEKYIQRSFLLSISGAYRTTPTAALQVMLVSHHCIYRSNTKRDLQLFISYSVIFLQTSNHKTTGSSTHLSVHTTQVSLEGGGNHINKSTHLNIFTDGSEHNMVGSAFSKTTWTHQWTVKSKENTVFQAVLLALKEAVNYAITQPPTRTVIHVDNRASIQP</sequence>
<evidence type="ECO:0000313" key="2">
    <source>
        <dbReference type="Proteomes" id="UP000499080"/>
    </source>
</evidence>
<dbReference type="Proteomes" id="UP000499080">
    <property type="component" value="Unassembled WGS sequence"/>
</dbReference>
<name>A0A4Y2HZD6_ARAVE</name>
<proteinExistence type="predicted"/>
<dbReference type="EMBL" id="BGPR01002267">
    <property type="protein sequence ID" value="GBM70693.1"/>
    <property type="molecule type" value="Genomic_DNA"/>
</dbReference>
<evidence type="ECO:0000313" key="1">
    <source>
        <dbReference type="EMBL" id="GBM70693.1"/>
    </source>
</evidence>
<reference evidence="1 2" key="1">
    <citation type="journal article" date="2019" name="Sci. Rep.">
        <title>Orb-weaving spider Araneus ventricosus genome elucidates the spidroin gene catalogue.</title>
        <authorList>
            <person name="Kono N."/>
            <person name="Nakamura H."/>
            <person name="Ohtoshi R."/>
            <person name="Moran D.A.P."/>
            <person name="Shinohara A."/>
            <person name="Yoshida Y."/>
            <person name="Fujiwara M."/>
            <person name="Mori M."/>
            <person name="Tomita M."/>
            <person name="Arakawa K."/>
        </authorList>
    </citation>
    <scope>NUCLEOTIDE SEQUENCE [LARGE SCALE GENOMIC DNA]</scope>
</reference>
<keyword evidence="2" id="KW-1185">Reference proteome</keyword>
<dbReference type="Gene3D" id="3.30.420.10">
    <property type="entry name" value="Ribonuclease H-like superfamily/Ribonuclease H"/>
    <property type="match status" value="1"/>
</dbReference>
<gene>
    <name evidence="1" type="ORF">AVEN_203819_1</name>
</gene>